<evidence type="ECO:0000313" key="2">
    <source>
        <dbReference type="Proteomes" id="UP000781958"/>
    </source>
</evidence>
<dbReference type="EMBL" id="JAGINP010000002">
    <property type="protein sequence ID" value="MBP2291046.1"/>
    <property type="molecule type" value="Genomic_DNA"/>
</dbReference>
<keyword evidence="2" id="KW-1185">Reference proteome</keyword>
<accession>A0ABS4SEN3</accession>
<gene>
    <name evidence="1" type="ORF">J2851_000788</name>
</gene>
<dbReference type="Proteomes" id="UP000781958">
    <property type="component" value="Unassembled WGS sequence"/>
</dbReference>
<comment type="caution">
    <text evidence="1">The sequence shown here is derived from an EMBL/GenBank/DDBJ whole genome shotgun (WGS) entry which is preliminary data.</text>
</comment>
<organism evidence="1 2">
    <name type="scientific">Azospirillum rugosum</name>
    <dbReference type="NCBI Taxonomy" id="416170"/>
    <lineage>
        <taxon>Bacteria</taxon>
        <taxon>Pseudomonadati</taxon>
        <taxon>Pseudomonadota</taxon>
        <taxon>Alphaproteobacteria</taxon>
        <taxon>Rhodospirillales</taxon>
        <taxon>Azospirillaceae</taxon>
        <taxon>Azospirillum</taxon>
    </lineage>
</organism>
<sequence>MLTLWRLYRGSGGMGSGHLPESGGTFDQPSKMMQAFFVMDAMAAELMEERKPGKITKRDVADIKAHIDRTLEVHPDGEATGQLLEAVMKARRRGD</sequence>
<evidence type="ECO:0000313" key="1">
    <source>
        <dbReference type="EMBL" id="MBP2291046.1"/>
    </source>
</evidence>
<name>A0ABS4SEN3_9PROT</name>
<dbReference type="RefSeq" id="WP_209764280.1">
    <property type="nucleotide sequence ID" value="NZ_JAGINP010000002.1"/>
</dbReference>
<reference evidence="1 2" key="1">
    <citation type="submission" date="2021-03" db="EMBL/GenBank/DDBJ databases">
        <title>Genomic Encyclopedia of Type Strains, Phase III (KMG-III): the genomes of soil and plant-associated and newly described type strains.</title>
        <authorList>
            <person name="Whitman W."/>
        </authorList>
    </citation>
    <scope>NUCLEOTIDE SEQUENCE [LARGE SCALE GENOMIC DNA]</scope>
    <source>
        <strain evidence="1 2">IMMIB AFH-6</strain>
    </source>
</reference>
<proteinExistence type="predicted"/>
<protein>
    <submittedName>
        <fullName evidence="1">Uncharacterized protein</fullName>
    </submittedName>
</protein>